<name>A0ABR3ZHW3_9PEZI</name>
<evidence type="ECO:0000256" key="1">
    <source>
        <dbReference type="SAM" id="Phobius"/>
    </source>
</evidence>
<gene>
    <name evidence="2" type="ORF">Sste5346_002809</name>
</gene>
<keyword evidence="3" id="KW-1185">Reference proteome</keyword>
<sequence>MVPGHVLGTDSKPASTESVGDFSWDPWTVKDVLIPSFAGRGLVKKYHQRRTLYQYLTMSLAGLWAFYNLENNGYRAFALGLLFPGAGHTAVATFPSLLAFIATVALFPVTIFIWFAMGGIFFPLALYLGSAVAAGFMLMSNASSLNATSYTKAQERNNEAPGPEDRELSLETLRHAQHMLERGLSPHDNLLSPPLGHHAVKQDLHNVDLCLASTVNPSCLDELLHMVEASDDTPLSC</sequence>
<accession>A0ABR3ZHW3</accession>
<reference evidence="2 3" key="1">
    <citation type="journal article" date="2024" name="IMA Fungus">
        <title>IMA Genome - F19 : A genome assembly and annotation guide to empower mycologists, including annotated draft genome sequences of Ceratocystis pirilliformis, Diaporthe australafricana, Fusarium ophioides, Paecilomyces lecythidis, and Sporothrix stenoceras.</title>
        <authorList>
            <person name="Aylward J."/>
            <person name="Wilson A.M."/>
            <person name="Visagie C.M."/>
            <person name="Spraker J."/>
            <person name="Barnes I."/>
            <person name="Buitendag C."/>
            <person name="Ceriani C."/>
            <person name="Del Mar Angel L."/>
            <person name="du Plessis D."/>
            <person name="Fuchs T."/>
            <person name="Gasser K."/>
            <person name="Kramer D."/>
            <person name="Li W."/>
            <person name="Munsamy K."/>
            <person name="Piso A."/>
            <person name="Price J.L."/>
            <person name="Sonnekus B."/>
            <person name="Thomas C."/>
            <person name="van der Nest A."/>
            <person name="van Dijk A."/>
            <person name="van Heerden A."/>
            <person name="van Vuuren N."/>
            <person name="Yilmaz N."/>
            <person name="Duong T.A."/>
            <person name="van der Merwe N.A."/>
            <person name="Wingfield M.J."/>
            <person name="Wingfield B.D."/>
        </authorList>
    </citation>
    <scope>NUCLEOTIDE SEQUENCE [LARGE SCALE GENOMIC DNA]</scope>
    <source>
        <strain evidence="2 3">CMW 5346</strain>
    </source>
</reference>
<organism evidence="2 3">
    <name type="scientific">Sporothrix stenoceras</name>
    <dbReference type="NCBI Taxonomy" id="5173"/>
    <lineage>
        <taxon>Eukaryota</taxon>
        <taxon>Fungi</taxon>
        <taxon>Dikarya</taxon>
        <taxon>Ascomycota</taxon>
        <taxon>Pezizomycotina</taxon>
        <taxon>Sordariomycetes</taxon>
        <taxon>Sordariomycetidae</taxon>
        <taxon>Ophiostomatales</taxon>
        <taxon>Ophiostomataceae</taxon>
        <taxon>Sporothrix</taxon>
    </lineage>
</organism>
<comment type="caution">
    <text evidence="2">The sequence shown here is derived from an EMBL/GenBank/DDBJ whole genome shotgun (WGS) entry which is preliminary data.</text>
</comment>
<protein>
    <submittedName>
        <fullName evidence="2">Uncharacterized protein</fullName>
    </submittedName>
</protein>
<evidence type="ECO:0000313" key="3">
    <source>
        <dbReference type="Proteomes" id="UP001583186"/>
    </source>
</evidence>
<feature type="transmembrane region" description="Helical" evidence="1">
    <location>
        <begin position="52"/>
        <end position="69"/>
    </location>
</feature>
<feature type="transmembrane region" description="Helical" evidence="1">
    <location>
        <begin position="81"/>
        <end position="105"/>
    </location>
</feature>
<proteinExistence type="predicted"/>
<dbReference type="EMBL" id="JAWCUI010000012">
    <property type="protein sequence ID" value="KAL1899413.1"/>
    <property type="molecule type" value="Genomic_DNA"/>
</dbReference>
<keyword evidence="1" id="KW-1133">Transmembrane helix</keyword>
<dbReference type="Proteomes" id="UP001583186">
    <property type="component" value="Unassembled WGS sequence"/>
</dbReference>
<keyword evidence="1" id="KW-0812">Transmembrane</keyword>
<feature type="transmembrane region" description="Helical" evidence="1">
    <location>
        <begin position="111"/>
        <end position="138"/>
    </location>
</feature>
<evidence type="ECO:0000313" key="2">
    <source>
        <dbReference type="EMBL" id="KAL1899413.1"/>
    </source>
</evidence>
<keyword evidence="1" id="KW-0472">Membrane</keyword>